<proteinExistence type="predicted"/>
<organism evidence="2 3">
    <name type="scientific">Paenibacillus sacheonensis</name>
    <dbReference type="NCBI Taxonomy" id="742054"/>
    <lineage>
        <taxon>Bacteria</taxon>
        <taxon>Bacillati</taxon>
        <taxon>Bacillota</taxon>
        <taxon>Bacilli</taxon>
        <taxon>Bacillales</taxon>
        <taxon>Paenibacillaceae</taxon>
        <taxon>Paenibacillus</taxon>
    </lineage>
</organism>
<accession>A0A7X4YMU6</accession>
<comment type="caution">
    <text evidence="2">The sequence shown here is derived from an EMBL/GenBank/DDBJ whole genome shotgun (WGS) entry which is preliminary data.</text>
</comment>
<protein>
    <submittedName>
        <fullName evidence="2">VOC family protein</fullName>
    </submittedName>
</protein>
<feature type="domain" description="VOC" evidence="1">
    <location>
        <begin position="10"/>
        <end position="131"/>
    </location>
</feature>
<dbReference type="InterPro" id="IPR029068">
    <property type="entry name" value="Glyas_Bleomycin-R_OHBP_Dase"/>
</dbReference>
<dbReference type="Gene3D" id="3.10.180.10">
    <property type="entry name" value="2,3-Dihydroxybiphenyl 1,2-Dioxygenase, domain 1"/>
    <property type="match status" value="1"/>
</dbReference>
<gene>
    <name evidence="2" type="ORF">GT003_04900</name>
</gene>
<dbReference type="Proteomes" id="UP000558113">
    <property type="component" value="Unassembled WGS sequence"/>
</dbReference>
<dbReference type="EMBL" id="JAAAMU010000002">
    <property type="protein sequence ID" value="NBC68334.1"/>
    <property type="molecule type" value="Genomic_DNA"/>
</dbReference>
<reference evidence="2 3" key="1">
    <citation type="submission" date="2020-01" db="EMBL/GenBank/DDBJ databases">
        <title>Paenibacillus soybeanensis sp. nov. isolated from the nodules of soybean (Glycine max(L.) Merr).</title>
        <authorList>
            <person name="Wang H."/>
        </authorList>
    </citation>
    <scope>NUCLEOTIDE SEQUENCE [LARGE SCALE GENOMIC DNA]</scope>
    <source>
        <strain evidence="2 3">DSM 23054</strain>
    </source>
</reference>
<dbReference type="InterPro" id="IPR037523">
    <property type="entry name" value="VOC_core"/>
</dbReference>
<dbReference type="RefSeq" id="WP_161695022.1">
    <property type="nucleotide sequence ID" value="NZ_JAAAMU010000002.1"/>
</dbReference>
<keyword evidence="3" id="KW-1185">Reference proteome</keyword>
<evidence type="ECO:0000313" key="3">
    <source>
        <dbReference type="Proteomes" id="UP000558113"/>
    </source>
</evidence>
<evidence type="ECO:0000313" key="2">
    <source>
        <dbReference type="EMBL" id="NBC68334.1"/>
    </source>
</evidence>
<dbReference type="OrthoDB" id="9795306at2"/>
<dbReference type="AlphaFoldDB" id="A0A7X4YMU6"/>
<sequence length="133" mass="14242">MANQERIIPSAASIAPWLSVSSAAKALEFYKAAFGAAELYRLEEEEGRPLIAELAVGGASFWVQEDSESRGAGGSGGGPVRMILTVNDPDGMHRQALMAGANEIMPVGEGHGWRIGRIADPFGYHWEIGCRLE</sequence>
<dbReference type="PANTHER" id="PTHR34109:SF1">
    <property type="entry name" value="VOC DOMAIN-CONTAINING PROTEIN"/>
    <property type="match status" value="1"/>
</dbReference>
<dbReference type="PANTHER" id="PTHR34109">
    <property type="entry name" value="BNAUNNG04460D PROTEIN-RELATED"/>
    <property type="match status" value="1"/>
</dbReference>
<dbReference type="PROSITE" id="PS51819">
    <property type="entry name" value="VOC"/>
    <property type="match status" value="1"/>
</dbReference>
<evidence type="ECO:0000259" key="1">
    <source>
        <dbReference type="PROSITE" id="PS51819"/>
    </source>
</evidence>
<dbReference type="Pfam" id="PF00903">
    <property type="entry name" value="Glyoxalase"/>
    <property type="match status" value="1"/>
</dbReference>
<dbReference type="SUPFAM" id="SSF54593">
    <property type="entry name" value="Glyoxalase/Bleomycin resistance protein/Dihydroxybiphenyl dioxygenase"/>
    <property type="match status" value="1"/>
</dbReference>
<name>A0A7X4YMU6_9BACL</name>
<dbReference type="InterPro" id="IPR004360">
    <property type="entry name" value="Glyas_Fos-R_dOase_dom"/>
</dbReference>